<dbReference type="OMA" id="KDYHHYH"/>
<keyword evidence="4 14" id="KW-0210">Decarboxylase</keyword>
<dbReference type="GO" id="GO:0005743">
    <property type="term" value="C:mitochondrial inner membrane"/>
    <property type="evidence" value="ECO:0007669"/>
    <property type="project" value="UniProtKB-SubCell"/>
</dbReference>
<evidence type="ECO:0000313" key="16">
    <source>
        <dbReference type="Proteomes" id="UP000694388"/>
    </source>
</evidence>
<feature type="site" description="Cleavage (non-hydrolytic); by autocatalysis" evidence="14">
    <location>
        <begin position="295"/>
        <end position="296"/>
    </location>
</feature>
<feature type="chain" id="PRO_5035021367" description="Phosphatidylserine decarboxylase alpha chain" evidence="14">
    <location>
        <begin position="296"/>
        <end position="327"/>
    </location>
</feature>
<dbReference type="HAMAP" id="MF_03208">
    <property type="entry name" value="PS_decarb_PSD_B_type1_euk"/>
    <property type="match status" value="1"/>
</dbReference>
<dbReference type="InterPro" id="IPR033177">
    <property type="entry name" value="PSD-B"/>
</dbReference>
<dbReference type="Ensembl" id="ENSEBUT00000002385.1">
    <property type="protein sequence ID" value="ENSEBUP00000002039.1"/>
    <property type="gene ID" value="ENSEBUG00000001625.1"/>
</dbReference>
<keyword evidence="7 14" id="KW-0472">Membrane</keyword>
<dbReference type="GO" id="GO:0016540">
    <property type="term" value="P:protein autoprocessing"/>
    <property type="evidence" value="ECO:0007669"/>
    <property type="project" value="UniProtKB-UniRule"/>
</dbReference>
<sequence length="327" mass="37073">MLNNILNLKIFLSCLSLFLFIYFQVATYQMAPTRLISRTWGRLNELELPGWLRKPVLSLYIWAFNVDMADVEEGDLRSYQNLGEFFRRPLRLSSRPISTHHSMVSPADGRVLHFGRVRNNEVEQVKGVTYSLGHFLGPIDQVGCGKDQECDLPSAVTQENLVRNAGNDLFHCVVYLAPGDYHRFHSPVNWTVHHRRHFPGSLMSVSPGVARWIKGLFCLNERVVLLGEWEHGFFSFTAVGATNVGSIKIYFDTDLETNKPRYMKGSSLNFSYAPDAEEPGIELKKGEDLGEFNLGSTIVVIFEAPKDFTFSLDRGQKVRFGEALGTF</sequence>
<evidence type="ECO:0000313" key="15">
    <source>
        <dbReference type="Ensembl" id="ENSEBUP00000002039.1"/>
    </source>
</evidence>
<protein>
    <recommendedName>
        <fullName evidence="14">Phosphatidylserine decarboxylase proenzyme, mitochondrial</fullName>
        <ecNumber evidence="14">4.1.1.65</ecNumber>
    </recommendedName>
    <component>
        <recommendedName>
            <fullName evidence="14">Phosphatidylserine decarboxylase beta chain</fullName>
        </recommendedName>
    </component>
    <component>
        <recommendedName>
            <fullName evidence="14">Phosphatidylserine decarboxylase alpha chain</fullName>
        </recommendedName>
    </component>
</protein>
<evidence type="ECO:0000256" key="4">
    <source>
        <dbReference type="ARBA" id="ARBA00022793"/>
    </source>
</evidence>
<keyword evidence="14" id="KW-0865">Zymogen</keyword>
<dbReference type="InterPro" id="IPR003817">
    <property type="entry name" value="PS_Dcarbxylase"/>
</dbReference>
<evidence type="ECO:0000256" key="10">
    <source>
        <dbReference type="ARBA" id="ARBA00023264"/>
    </source>
</evidence>
<evidence type="ECO:0000256" key="11">
    <source>
        <dbReference type="ARBA" id="ARBA00023317"/>
    </source>
</evidence>
<evidence type="ECO:0000256" key="12">
    <source>
        <dbReference type="ARBA" id="ARBA00024326"/>
    </source>
</evidence>
<evidence type="ECO:0000256" key="8">
    <source>
        <dbReference type="ARBA" id="ARBA00023209"/>
    </source>
</evidence>
<feature type="chain" id="PRO_5035021366" description="Phosphatidylserine decarboxylase beta chain" evidence="14">
    <location>
        <begin position="1"/>
        <end position="295"/>
    </location>
</feature>
<evidence type="ECO:0000256" key="2">
    <source>
        <dbReference type="ARBA" id="ARBA00022516"/>
    </source>
</evidence>
<feature type="modified residue" description="Pyruvic acid (Ser); by autocatalysis" evidence="14">
    <location>
        <position position="296"/>
    </location>
</feature>
<dbReference type="Pfam" id="PF02666">
    <property type="entry name" value="PS_Dcarbxylase"/>
    <property type="match status" value="1"/>
</dbReference>
<keyword evidence="11 14" id="KW-0670">Pyruvate</keyword>
<keyword evidence="2 14" id="KW-0444">Lipid biosynthesis</keyword>
<organism evidence="15 16">
    <name type="scientific">Eptatretus burgeri</name>
    <name type="common">Inshore hagfish</name>
    <dbReference type="NCBI Taxonomy" id="7764"/>
    <lineage>
        <taxon>Eukaryota</taxon>
        <taxon>Metazoa</taxon>
        <taxon>Chordata</taxon>
        <taxon>Craniata</taxon>
        <taxon>Vertebrata</taxon>
        <taxon>Cyclostomata</taxon>
        <taxon>Myxini</taxon>
        <taxon>Myxiniformes</taxon>
        <taxon>Myxinidae</taxon>
        <taxon>Eptatretinae</taxon>
        <taxon>Eptatretus</taxon>
    </lineage>
</organism>
<comment type="cofactor">
    <cofactor evidence="14">
        <name>pyruvate</name>
        <dbReference type="ChEBI" id="CHEBI:15361"/>
    </cofactor>
    <text evidence="14">Binds 1 pyruvoyl group covalently per subunit.</text>
</comment>
<evidence type="ECO:0000256" key="1">
    <source>
        <dbReference type="ARBA" id="ARBA00005189"/>
    </source>
</evidence>
<reference evidence="15" key="2">
    <citation type="submission" date="2025-09" db="UniProtKB">
        <authorList>
            <consortium name="Ensembl"/>
        </authorList>
    </citation>
    <scope>IDENTIFICATION</scope>
</reference>
<dbReference type="PANTHER" id="PTHR10067">
    <property type="entry name" value="PHOSPHATIDYLSERINE DECARBOXYLASE"/>
    <property type="match status" value="1"/>
</dbReference>
<name>A0A8C4N6G2_EPTBU</name>
<proteinExistence type="inferred from homology"/>
<keyword evidence="14" id="KW-0496">Mitochondrion</keyword>
<comment type="pathway">
    <text evidence="1">Lipid metabolism.</text>
</comment>
<dbReference type="GO" id="GO:0006646">
    <property type="term" value="P:phosphatidylethanolamine biosynthetic process"/>
    <property type="evidence" value="ECO:0007669"/>
    <property type="project" value="UniProtKB-UniRule"/>
</dbReference>
<evidence type="ECO:0000256" key="7">
    <source>
        <dbReference type="ARBA" id="ARBA00023136"/>
    </source>
</evidence>
<evidence type="ECO:0000256" key="5">
    <source>
        <dbReference type="ARBA" id="ARBA00022989"/>
    </source>
</evidence>
<dbReference type="UniPathway" id="UPA00558"/>
<feature type="topological domain" description="Mitochondrial matrix" evidence="14">
    <location>
        <begin position="1"/>
        <end position="9"/>
    </location>
</feature>
<comment type="PTM">
    <text evidence="14">Is synthesized initially as an inactive proenzyme. Formation of the active enzyme involves a self-maturation process in which the active site pyruvoyl group is generated from an internal serine residue via an autocatalytic post-translational modification. Two non-identical subunits are generated from the proenzyme in this reaction, and the pyruvate is formed at the N-terminus of the alpha chain, which is derived from the carboxyl end of the proenzyme. The autoendoproteolytic cleavage occurs by a canonical serine protease mechanism, in which the side chain hydroxyl group of the serine supplies its oxygen atom to form the C-terminus of the beta chain, while the remainder of the serine residue undergoes an oxidative deamination to produce ammonia and the pyruvoyl prosthetic group on the alpha chain. During this reaction, the Ser that is part of the protease active site of the proenzyme becomes the pyruvoyl prosthetic group, which constitutes an essential element of the active site of the mature decarboxylase.</text>
</comment>
<comment type="subcellular location">
    <molecule>Phosphatidylserine decarboxylase beta chain</molecule>
    <subcellularLocation>
        <location evidence="14">Mitochondrion inner membrane</location>
        <topology evidence="14">Single-pass membrane protein</topology>
        <orientation evidence="14">Intermembrane side</orientation>
    </subcellularLocation>
</comment>
<dbReference type="GeneTree" id="ENSGT00390000013484"/>
<reference evidence="15" key="1">
    <citation type="submission" date="2025-08" db="UniProtKB">
        <authorList>
            <consortium name="Ensembl"/>
        </authorList>
    </citation>
    <scope>IDENTIFICATION</scope>
</reference>
<evidence type="ECO:0000256" key="9">
    <source>
        <dbReference type="ARBA" id="ARBA00023239"/>
    </source>
</evidence>
<keyword evidence="3 14" id="KW-0812">Transmembrane</keyword>
<comment type="catalytic activity">
    <reaction evidence="14">
        <text>a 1,2-diacyl-sn-glycero-3-phospho-L-serine + H(+) = a 1,2-diacyl-sn-glycero-3-phosphoethanolamine + CO2</text>
        <dbReference type="Rhea" id="RHEA:20828"/>
        <dbReference type="ChEBI" id="CHEBI:15378"/>
        <dbReference type="ChEBI" id="CHEBI:16526"/>
        <dbReference type="ChEBI" id="CHEBI:57262"/>
        <dbReference type="ChEBI" id="CHEBI:64612"/>
        <dbReference type="EC" id="4.1.1.65"/>
    </reaction>
</comment>
<evidence type="ECO:0000256" key="3">
    <source>
        <dbReference type="ARBA" id="ARBA00022692"/>
    </source>
</evidence>
<dbReference type="NCBIfam" id="TIGR00163">
    <property type="entry name" value="PS_decarb"/>
    <property type="match status" value="1"/>
</dbReference>
<evidence type="ECO:0000256" key="14">
    <source>
        <dbReference type="HAMAP-Rule" id="MF_03208"/>
    </source>
</evidence>
<accession>A0A8C4N6G2</accession>
<dbReference type="Proteomes" id="UP000694388">
    <property type="component" value="Unplaced"/>
</dbReference>
<keyword evidence="6 14" id="KW-0443">Lipid metabolism</keyword>
<dbReference type="InterPro" id="IPR033661">
    <property type="entry name" value="PSD_type1_euk"/>
</dbReference>
<dbReference type="EC" id="4.1.1.65" evidence="14"/>
<feature type="active site" description="Charge relay system; for autoendoproteolytic cleavage activity" evidence="14">
    <location>
        <position position="185"/>
    </location>
</feature>
<evidence type="ECO:0000256" key="13">
    <source>
        <dbReference type="ARBA" id="ARBA00045136"/>
    </source>
</evidence>
<keyword evidence="8 14" id="KW-0594">Phospholipid biosynthesis</keyword>
<keyword evidence="5 14" id="KW-1133">Transmembrane helix</keyword>
<evidence type="ECO:0000256" key="6">
    <source>
        <dbReference type="ARBA" id="ARBA00023098"/>
    </source>
</evidence>
<feature type="active site" description="Charge relay system; for autoendoproteolytic cleavage activity" evidence="14">
    <location>
        <position position="108"/>
    </location>
</feature>
<feature type="active site" description="Schiff-base intermediate with substrate; via pyruvic acid; for decarboxylase activity" evidence="14">
    <location>
        <position position="296"/>
    </location>
</feature>
<keyword evidence="10 14" id="KW-1208">Phospholipid metabolism</keyword>
<dbReference type="AlphaFoldDB" id="A0A8C4N6G2"/>
<keyword evidence="16" id="KW-1185">Reference proteome</keyword>
<comment type="subunit">
    <text evidence="14">Heterodimer of a large membrane-associated beta subunit and a small pyruvoyl-containing alpha subunit.</text>
</comment>
<comment type="subcellular location">
    <molecule>Phosphatidylserine decarboxylase alpha chain</molecule>
    <subcellularLocation>
        <location evidence="14">Mitochondrion inner membrane</location>
        <topology evidence="14">Peripheral membrane protein</topology>
        <orientation evidence="14">Intermembrane side</orientation>
    </subcellularLocation>
    <text evidence="14">Anchored to the mitochondrial inner membrane through its interaction with the integral membrane beta chain.</text>
</comment>
<gene>
    <name evidence="14" type="primary">PISD</name>
</gene>
<dbReference type="GO" id="GO:0004609">
    <property type="term" value="F:phosphatidylserine decarboxylase activity"/>
    <property type="evidence" value="ECO:0007669"/>
    <property type="project" value="UniProtKB-UniRule"/>
</dbReference>
<comment type="function">
    <text evidence="13">Catalyzes the formation of phosphatidylethanolamine (PtdEtn) from phosphatidylserine (PtdSer). Plays a central role in phospholipid metabolism and in the interorganelle trafficking of phosphatidylserine. May be involved in lipid droplet biogenesis at the endoplasmic reticulum membrane.</text>
</comment>
<feature type="topological domain" description="Mitochondrial intermembrane" evidence="14">
    <location>
        <begin position="24"/>
        <end position="327"/>
    </location>
</feature>
<comment type="similarity">
    <text evidence="14">Belongs to the phosphatidylserine decarboxylase family. PSD-B subfamily. Eukaryotic type I sub-subfamily.</text>
</comment>
<keyword evidence="14" id="KW-0999">Mitochondrion inner membrane</keyword>
<keyword evidence="9 14" id="KW-0456">Lyase</keyword>
<dbReference type="PANTHER" id="PTHR10067:SF20">
    <property type="entry name" value="PHOSPHATIDYLSERINE DECARBOXYLASE PROENZYME, MITOCHONDRIAL"/>
    <property type="match status" value="1"/>
</dbReference>
<feature type="active site" description="Charge relay system; for autoendoproteolytic cleavage activity" evidence="14">
    <location>
        <position position="296"/>
    </location>
</feature>
<comment type="pathway">
    <text evidence="12">Phospholipid metabolism; phosphatidylethanolamine biosynthesis.</text>
</comment>